<feature type="chain" id="PRO_5040922136" evidence="2">
    <location>
        <begin position="24"/>
        <end position="1004"/>
    </location>
</feature>
<keyword evidence="2" id="KW-0732">Signal</keyword>
<gene>
    <name evidence="3" type="ORF">KEG57_31295</name>
</gene>
<sequence>MSPPRTSMLPALFMLAASCAPTARPKPTASSMPPEDTPNVTRAKTPEGPEARWVRTGRTTRVILPLPEGTLVLMGGRRALVRADGSILDEKVLTPEPLDDMLAVPTPRGLRLVGYNSQALYRFDDPLGEPRVLVEAFLVGAANTISKVGAGPGFVAVWDSDGGGAPALLLDVETGATRTLAGWPDVPPTEILFRSMDEGAVVFESIGLALTRDGGKTFQVPDADKPEERVYDFGLGRRRDRIEAVRGDFRAPIDFANNRVGAFARRFVGMAQTNPTLAWIEATETDPIELAIRDGSPDPRGGVFIAVNRMAARVDPRTGAALEVAWNPLNLQMDTLHDPHWHDIMACRAAHLPDRGLVFCPMDSDRVETAAFSVKGPLTLRRVEMPKLSQTYVHEVVQRPRGALVFFGHCAPPRAKDASAEAEEERVVLCASGAGGDVEPVRPAPDLYDQSSGGLEGVGALDDGTIVHLKGITGNHVDPQGESGVPIPETRFELFSRSIKPELLPPITFDEGARGPTKVLGSIEQDESGALHAMVSLNDEIVHVRQPLSGPATVTPLSAHHAQFRRGRGVILGDDLLLSPDAGASWFNAGPLPKDPVHKDATLGALPSESGIAMLRWLRVGWGPAAPYPSAPPPPVGPPLAILPKPSEMEPTVRTLSCARRGRIGAAPPLWDARARQAMYDAASGAVSTVDHRLIEEVVVAQSAEVVAGRLEAFASSDGETAERWTLQAIDPHETTGKVDTWTVPAPPDVPLLPDLDGVVRRGNRTLFVVFHHEGGRLVYDLVLATPGKPPRTTRLRKHPDGSFLTATLGPNDDDPVVGNIGQYLFAWMADGSLRNVAPLHGPRNVAEAGILGSKDLPVLLNGYGWAAVQTLPLGAGANATSPLPLHGWTLHRPPMRGGFWAMPTCRPGASGMLFRLREQNERILLEVDGVKSTDPSIHALYYEIRVDKGSACIESVDVSLGEEELPDRPHPFGFVTAHFPKKTAHAMEWGDGGSFVRMACTLH</sequence>
<proteinExistence type="predicted"/>
<evidence type="ECO:0000313" key="3">
    <source>
        <dbReference type="EMBL" id="MDC3985007.1"/>
    </source>
</evidence>
<reference evidence="3 4" key="1">
    <citation type="submission" date="2021-04" db="EMBL/GenBank/DDBJ databases">
        <title>Genome analysis of Polyangium sp.</title>
        <authorList>
            <person name="Li Y."/>
            <person name="Wang J."/>
        </authorList>
    </citation>
    <scope>NUCLEOTIDE SEQUENCE [LARGE SCALE GENOMIC DNA]</scope>
    <source>
        <strain evidence="3 4">SDU14</strain>
    </source>
</reference>
<comment type="caution">
    <text evidence="3">The sequence shown here is derived from an EMBL/GenBank/DDBJ whole genome shotgun (WGS) entry which is preliminary data.</text>
</comment>
<dbReference type="RefSeq" id="WP_272459114.1">
    <property type="nucleotide sequence ID" value="NZ_JAGTJJ010000025.1"/>
</dbReference>
<accession>A0A9X3X7B3</accession>
<feature type="region of interest" description="Disordered" evidence="1">
    <location>
        <begin position="22"/>
        <end position="47"/>
    </location>
</feature>
<dbReference type="EMBL" id="JAGTJJ010000025">
    <property type="protein sequence ID" value="MDC3985007.1"/>
    <property type="molecule type" value="Genomic_DNA"/>
</dbReference>
<protein>
    <submittedName>
        <fullName evidence="3">Uncharacterized protein</fullName>
    </submittedName>
</protein>
<dbReference type="AlphaFoldDB" id="A0A9X3X7B3"/>
<evidence type="ECO:0000256" key="1">
    <source>
        <dbReference type="SAM" id="MobiDB-lite"/>
    </source>
</evidence>
<organism evidence="3 4">
    <name type="scientific">Polyangium jinanense</name>
    <dbReference type="NCBI Taxonomy" id="2829994"/>
    <lineage>
        <taxon>Bacteria</taxon>
        <taxon>Pseudomonadati</taxon>
        <taxon>Myxococcota</taxon>
        <taxon>Polyangia</taxon>
        <taxon>Polyangiales</taxon>
        <taxon>Polyangiaceae</taxon>
        <taxon>Polyangium</taxon>
    </lineage>
</organism>
<dbReference type="Proteomes" id="UP001151081">
    <property type="component" value="Unassembled WGS sequence"/>
</dbReference>
<evidence type="ECO:0000256" key="2">
    <source>
        <dbReference type="SAM" id="SignalP"/>
    </source>
</evidence>
<name>A0A9X3X7B3_9BACT</name>
<feature type="signal peptide" evidence="2">
    <location>
        <begin position="1"/>
        <end position="23"/>
    </location>
</feature>
<evidence type="ECO:0000313" key="4">
    <source>
        <dbReference type="Proteomes" id="UP001151081"/>
    </source>
</evidence>
<dbReference type="PROSITE" id="PS51257">
    <property type="entry name" value="PROKAR_LIPOPROTEIN"/>
    <property type="match status" value="1"/>
</dbReference>
<keyword evidence="4" id="KW-1185">Reference proteome</keyword>